<dbReference type="GO" id="GO:0006368">
    <property type="term" value="P:transcription elongation by RNA polymerase II"/>
    <property type="evidence" value="ECO:0007669"/>
    <property type="project" value="TreeGrafter"/>
</dbReference>
<evidence type="ECO:0000313" key="5">
    <source>
        <dbReference type="Proteomes" id="UP000515151"/>
    </source>
</evidence>
<dbReference type="GeneID" id="116195997"/>
<feature type="compositionally biased region" description="Basic residues" evidence="4">
    <location>
        <begin position="951"/>
        <end position="964"/>
    </location>
</feature>
<name>A0A6P8CBW5_PUNGR</name>
<dbReference type="FunFam" id="1.25.40.10:FF:000628">
    <property type="entry name" value="protein CTR9 homolog"/>
    <property type="match status" value="1"/>
</dbReference>
<evidence type="ECO:0000313" key="6">
    <source>
        <dbReference type="RefSeq" id="XP_031381347.1"/>
    </source>
</evidence>
<protein>
    <submittedName>
        <fullName evidence="6">Protein CTR9 homolog</fullName>
    </submittedName>
</protein>
<feature type="compositionally biased region" description="Acidic residues" evidence="4">
    <location>
        <begin position="1004"/>
        <end position="1013"/>
    </location>
</feature>
<dbReference type="PANTHER" id="PTHR14027:SF2">
    <property type="entry name" value="RNA POLYMERASE-ASSOCIATED PROTEIN CTR9 HOMOLOG"/>
    <property type="match status" value="1"/>
</dbReference>
<dbReference type="RefSeq" id="XP_031381347.1">
    <property type="nucleotide sequence ID" value="XM_031525487.1"/>
</dbReference>
<proteinExistence type="predicted"/>
<dbReference type="InterPro" id="IPR019734">
    <property type="entry name" value="TPR_rpt"/>
</dbReference>
<dbReference type="PROSITE" id="PS50005">
    <property type="entry name" value="TPR"/>
    <property type="match status" value="5"/>
</dbReference>
<feature type="repeat" description="TPR" evidence="3">
    <location>
        <begin position="162"/>
        <end position="195"/>
    </location>
</feature>
<gene>
    <name evidence="6" type="primary">LOC116195997</name>
</gene>
<feature type="compositionally biased region" description="Acidic residues" evidence="4">
    <location>
        <begin position="973"/>
        <end position="991"/>
    </location>
</feature>
<keyword evidence="5" id="KW-1185">Reference proteome</keyword>
<dbReference type="Pfam" id="PF13432">
    <property type="entry name" value="TPR_16"/>
    <property type="match status" value="1"/>
</dbReference>
<evidence type="ECO:0000256" key="3">
    <source>
        <dbReference type="PROSITE-ProRule" id="PRU00339"/>
    </source>
</evidence>
<dbReference type="SUPFAM" id="SSF81901">
    <property type="entry name" value="HCP-like"/>
    <property type="match status" value="1"/>
</dbReference>
<keyword evidence="2 3" id="KW-0802">TPR repeat</keyword>
<sequence length="1091" mass="124220">MACVYIPVHNSQEEVRVALDQLPRDATDILDILKAEQAPLDLWLTIAREYFKQGKVDQFRQILEEGSSPEIDEYYADVRYERIAILNALGAYYSYLGKIETKQREKEEHFILATQYYNKASRIDMHEPSTWVGKGQLLLAKGEVEQAFAAFKIVLDGDRDNVPALLGQACVEFNRGRYSDSLELYKRALRVHPDCPAAVRLGIGLCRYKLGQFGKARQAFERVLQLDEENVEALVALAVMDMHANEAAGIRKGVEKMHKAFEIYPYCAMALNYLANHFFFTGQHFLVEQLTETALVVTNHGPTKSHSYYNLARSYHSKGDYEKAGLYYMASVKEVNKPHEFVFPYYGLSQVQLKLGDLRSSVSNFEKVLEVYPDNCETLKVLGHIYLQLGQFEKGQEFMKKATKVDPRDAQASLDLGELLISSDPAAALDAFKTAHSLLKKGGQEVPVDLLNNIGVIHFERGEFELAEQSLTEAVGDGIWISLIEGKVKSNPTDAAESVRLYKDMKIFTELEEDDGPVELPWNKVTALFNLARLLEEIHKTEPASLLYRLIVYKYPDYVDAYLRLAAIAKTRNNIQLSIELVNDALKVNDKCANALSMLGDLELKNDDWVKAKETFRAASEATGGKDSYSTLSLGNWNYFAAMRNERRNPKLEATHLEKAKELYTRVLVQHNSNLYAANGAGVVLAEKGQFDVSRDIFTQVQEAASGSIFIQMPDVWINLAHVYFAQGNFDLAVKMYQNCLRKFYYNTESHILLYLARTHYEAEQWQDCKKTLLRAIHLSPSNYVLRFDAGVMMQKYSALTLQKEKNKRTADEVRSAFAELKNAVRVFGQLSAAANLNFHGFDEKKIATHAEYCKHLLEAAKLHCEAAQREEEQARQRQELARQVALAEEARRKAEEQRKKQLEKRKLEDELKRVEQQEEHFKRVKEQWKSSGPKRRERSDNDEEEGGHSEKRRKRGGKKRKERGSKSRYEPEETEADMVDDQEYPEDEDANLNYREGPANETQEQDDDEVEENAQGLLAAAGLEDSDADDEPSNAGKRKPAWSESDDDAPEQQPNISPVRENSAEPQESDTEVIENSEKPNGDDDMDEDD</sequence>
<dbReference type="FunFam" id="1.25.40.10:FF:000328">
    <property type="entry name" value="protein CTR9 homolog"/>
    <property type="match status" value="1"/>
</dbReference>
<dbReference type="PANTHER" id="PTHR14027">
    <property type="entry name" value="RNA POLYMERASE-ASSOCIATED PROTEIN CTR9"/>
    <property type="match status" value="1"/>
</dbReference>
<dbReference type="Proteomes" id="UP000515151">
    <property type="component" value="Chromosome 2"/>
</dbReference>
<dbReference type="AlphaFoldDB" id="A0A6P8CBW5"/>
<reference evidence="6" key="2">
    <citation type="submission" date="2025-08" db="UniProtKB">
        <authorList>
            <consortium name="RefSeq"/>
        </authorList>
    </citation>
    <scope>IDENTIFICATION</scope>
    <source>
        <tissue evidence="6">Leaf</tissue>
    </source>
</reference>
<dbReference type="SUPFAM" id="SSF48452">
    <property type="entry name" value="TPR-like"/>
    <property type="match status" value="3"/>
</dbReference>
<evidence type="ECO:0000256" key="2">
    <source>
        <dbReference type="ARBA" id="ARBA00022803"/>
    </source>
</evidence>
<dbReference type="OrthoDB" id="343875at2759"/>
<reference evidence="5" key="1">
    <citation type="journal article" date="2020" name="Plant Biotechnol. J.">
        <title>The pomegranate (Punica granatum L.) draft genome dissects genetic divergence between soft- and hard-seeded cultivars.</title>
        <authorList>
            <person name="Luo X."/>
            <person name="Li H."/>
            <person name="Wu Z."/>
            <person name="Yao W."/>
            <person name="Zhao P."/>
            <person name="Cao D."/>
            <person name="Yu H."/>
            <person name="Li K."/>
            <person name="Poudel K."/>
            <person name="Zhao D."/>
            <person name="Zhang F."/>
            <person name="Xia X."/>
            <person name="Chen L."/>
            <person name="Wang Q."/>
            <person name="Jing D."/>
            <person name="Cao S."/>
        </authorList>
    </citation>
    <scope>NUCLEOTIDE SEQUENCE [LARGE SCALE GENOMIC DNA]</scope>
    <source>
        <strain evidence="5">cv. Tunisia</strain>
    </source>
</reference>
<dbReference type="FunFam" id="1.25.40.10:FF:000383">
    <property type="entry name" value="Rna polymerase-associated protein ctr9"/>
    <property type="match status" value="1"/>
</dbReference>
<evidence type="ECO:0000256" key="4">
    <source>
        <dbReference type="SAM" id="MobiDB-lite"/>
    </source>
</evidence>
<organism evidence="5 6">
    <name type="scientific">Punica granatum</name>
    <name type="common">Pomegranate</name>
    <dbReference type="NCBI Taxonomy" id="22663"/>
    <lineage>
        <taxon>Eukaryota</taxon>
        <taxon>Viridiplantae</taxon>
        <taxon>Streptophyta</taxon>
        <taxon>Embryophyta</taxon>
        <taxon>Tracheophyta</taxon>
        <taxon>Spermatophyta</taxon>
        <taxon>Magnoliopsida</taxon>
        <taxon>eudicotyledons</taxon>
        <taxon>Gunneridae</taxon>
        <taxon>Pentapetalae</taxon>
        <taxon>rosids</taxon>
        <taxon>malvids</taxon>
        <taxon>Myrtales</taxon>
        <taxon>Lythraceae</taxon>
        <taxon>Punica</taxon>
    </lineage>
</organism>
<feature type="repeat" description="TPR" evidence="3">
    <location>
        <begin position="714"/>
        <end position="747"/>
    </location>
</feature>
<accession>A0A6P8CBW5</accession>
<feature type="repeat" description="TPR" evidence="3">
    <location>
        <begin position="197"/>
        <end position="230"/>
    </location>
</feature>
<keyword evidence="1" id="KW-0677">Repeat</keyword>
<dbReference type="GO" id="GO:0000993">
    <property type="term" value="F:RNA polymerase II complex binding"/>
    <property type="evidence" value="ECO:0007669"/>
    <property type="project" value="TreeGrafter"/>
</dbReference>
<dbReference type="InterPro" id="IPR011990">
    <property type="entry name" value="TPR-like_helical_dom_sf"/>
</dbReference>
<feature type="repeat" description="TPR" evidence="3">
    <location>
        <begin position="376"/>
        <end position="409"/>
    </location>
</feature>
<dbReference type="SMART" id="SM00028">
    <property type="entry name" value="TPR"/>
    <property type="match status" value="12"/>
</dbReference>
<dbReference type="Pfam" id="PF13181">
    <property type="entry name" value="TPR_8"/>
    <property type="match status" value="4"/>
</dbReference>
<dbReference type="CDD" id="cd22265">
    <property type="entry name" value="UDM1_RNF168"/>
    <property type="match status" value="1"/>
</dbReference>
<evidence type="ECO:0000256" key="1">
    <source>
        <dbReference type="ARBA" id="ARBA00022737"/>
    </source>
</evidence>
<feature type="region of interest" description="Disordered" evidence="4">
    <location>
        <begin position="917"/>
        <end position="1091"/>
    </location>
</feature>
<feature type="repeat" description="TPR" evidence="3">
    <location>
        <begin position="342"/>
        <end position="375"/>
    </location>
</feature>
<dbReference type="GO" id="GO:0006355">
    <property type="term" value="P:regulation of DNA-templated transcription"/>
    <property type="evidence" value="ECO:0007669"/>
    <property type="project" value="InterPro"/>
</dbReference>
<dbReference type="InterPro" id="IPR031101">
    <property type="entry name" value="Ctr9"/>
</dbReference>
<feature type="compositionally biased region" description="Basic and acidic residues" evidence="4">
    <location>
        <begin position="917"/>
        <end position="929"/>
    </location>
</feature>
<dbReference type="GO" id="GO:0016593">
    <property type="term" value="C:Cdc73/Paf1 complex"/>
    <property type="evidence" value="ECO:0007669"/>
    <property type="project" value="TreeGrafter"/>
</dbReference>
<dbReference type="Gene3D" id="1.25.40.10">
    <property type="entry name" value="Tetratricopeptide repeat domain"/>
    <property type="match status" value="4"/>
</dbReference>